<dbReference type="InterPro" id="IPR005503">
    <property type="entry name" value="FliL"/>
</dbReference>
<accession>A0ABU0LHP7</accession>
<evidence type="ECO:0000256" key="3">
    <source>
        <dbReference type="ARBA" id="ARBA00008281"/>
    </source>
</evidence>
<sequence length="164" mass="17152">MASPSSDETPANGKRGLLIALAVLTLIALVTGAGIGYLLGNTVEASVSARLASAPGDKDAPQLRYTGDLAIKDLKPIVVNLAAPSSTFVRLEVALVFKNGALANPDVTAAEVREDIIAYMRSLSLSQLEGPSGLQHLREDLNDRATTRSQGKVTELVLGTMVVQ</sequence>
<protein>
    <recommendedName>
        <fullName evidence="10">Flagellar protein FliL</fullName>
    </recommendedName>
</protein>
<evidence type="ECO:0000256" key="10">
    <source>
        <dbReference type="RuleBase" id="RU364125"/>
    </source>
</evidence>
<evidence type="ECO:0000313" key="11">
    <source>
        <dbReference type="EMBL" id="MDQ0506662.1"/>
    </source>
</evidence>
<keyword evidence="11" id="KW-0966">Cell projection</keyword>
<keyword evidence="6 10" id="KW-0812">Transmembrane</keyword>
<keyword evidence="9 10" id="KW-0472">Membrane</keyword>
<evidence type="ECO:0000256" key="7">
    <source>
        <dbReference type="ARBA" id="ARBA00022779"/>
    </source>
</evidence>
<keyword evidence="7 10" id="KW-0283">Flagellar rotation</keyword>
<comment type="subcellular location">
    <subcellularLocation>
        <location evidence="10">Cell inner membrane</location>
    </subcellularLocation>
    <subcellularLocation>
        <location evidence="2">Cell membrane</location>
        <topology evidence="2">Single-pass membrane protein</topology>
    </subcellularLocation>
</comment>
<organism evidence="11 12">
    <name type="scientific">Xanthobacter agilis</name>
    <dbReference type="NCBI Taxonomy" id="47492"/>
    <lineage>
        <taxon>Bacteria</taxon>
        <taxon>Pseudomonadati</taxon>
        <taxon>Pseudomonadota</taxon>
        <taxon>Alphaproteobacteria</taxon>
        <taxon>Hyphomicrobiales</taxon>
        <taxon>Xanthobacteraceae</taxon>
        <taxon>Xanthobacter</taxon>
    </lineage>
</organism>
<reference evidence="11 12" key="1">
    <citation type="submission" date="2023-07" db="EMBL/GenBank/DDBJ databases">
        <title>Genomic Encyclopedia of Type Strains, Phase IV (KMG-IV): sequencing the most valuable type-strain genomes for metagenomic binning, comparative biology and taxonomic classification.</title>
        <authorList>
            <person name="Goeker M."/>
        </authorList>
    </citation>
    <scope>NUCLEOTIDE SEQUENCE [LARGE SCALE GENOMIC DNA]</scope>
    <source>
        <strain evidence="11 12">DSM 3770</strain>
    </source>
</reference>
<evidence type="ECO:0000256" key="2">
    <source>
        <dbReference type="ARBA" id="ARBA00004162"/>
    </source>
</evidence>
<feature type="transmembrane region" description="Helical" evidence="10">
    <location>
        <begin position="16"/>
        <end position="40"/>
    </location>
</feature>
<dbReference type="EMBL" id="JAUSVY010000009">
    <property type="protein sequence ID" value="MDQ0506662.1"/>
    <property type="molecule type" value="Genomic_DNA"/>
</dbReference>
<comment type="function">
    <text evidence="1 10">Controls the rotational direction of flagella during chemotaxis.</text>
</comment>
<dbReference type="Pfam" id="PF03748">
    <property type="entry name" value="FliL"/>
    <property type="match status" value="1"/>
</dbReference>
<dbReference type="RefSeq" id="WP_237345331.1">
    <property type="nucleotide sequence ID" value="NZ_JABWGX010000009.1"/>
</dbReference>
<keyword evidence="10" id="KW-0997">Cell inner membrane</keyword>
<keyword evidence="8 10" id="KW-1133">Transmembrane helix</keyword>
<evidence type="ECO:0000256" key="4">
    <source>
        <dbReference type="ARBA" id="ARBA00022475"/>
    </source>
</evidence>
<dbReference type="Proteomes" id="UP001241747">
    <property type="component" value="Unassembled WGS sequence"/>
</dbReference>
<name>A0ABU0LHP7_XANAG</name>
<evidence type="ECO:0000256" key="1">
    <source>
        <dbReference type="ARBA" id="ARBA00002254"/>
    </source>
</evidence>
<evidence type="ECO:0000256" key="9">
    <source>
        <dbReference type="ARBA" id="ARBA00023136"/>
    </source>
</evidence>
<comment type="similarity">
    <text evidence="3 10">Belongs to the FliL family.</text>
</comment>
<keyword evidence="11" id="KW-0969">Cilium</keyword>
<keyword evidence="11" id="KW-0282">Flagellum</keyword>
<keyword evidence="12" id="KW-1185">Reference proteome</keyword>
<proteinExistence type="inferred from homology"/>
<evidence type="ECO:0000256" key="6">
    <source>
        <dbReference type="ARBA" id="ARBA00022692"/>
    </source>
</evidence>
<keyword evidence="5 10" id="KW-0145">Chemotaxis</keyword>
<evidence type="ECO:0000256" key="8">
    <source>
        <dbReference type="ARBA" id="ARBA00022989"/>
    </source>
</evidence>
<gene>
    <name evidence="11" type="ORF">QOZ94_003476</name>
</gene>
<comment type="caution">
    <text evidence="11">The sequence shown here is derived from an EMBL/GenBank/DDBJ whole genome shotgun (WGS) entry which is preliminary data.</text>
</comment>
<evidence type="ECO:0000313" key="12">
    <source>
        <dbReference type="Proteomes" id="UP001241747"/>
    </source>
</evidence>
<keyword evidence="4" id="KW-1003">Cell membrane</keyword>
<evidence type="ECO:0000256" key="5">
    <source>
        <dbReference type="ARBA" id="ARBA00022500"/>
    </source>
</evidence>